<dbReference type="SMART" id="SM00388">
    <property type="entry name" value="HisKA"/>
    <property type="match status" value="1"/>
</dbReference>
<dbReference type="InterPro" id="IPR000014">
    <property type="entry name" value="PAS"/>
</dbReference>
<evidence type="ECO:0000259" key="9">
    <source>
        <dbReference type="PROSITE" id="PS50109"/>
    </source>
</evidence>
<dbReference type="CDD" id="cd16922">
    <property type="entry name" value="HATPase_EvgS-ArcB-TorS-like"/>
    <property type="match status" value="1"/>
</dbReference>
<dbReference type="Gene3D" id="3.30.450.20">
    <property type="entry name" value="PAS domain"/>
    <property type="match status" value="2"/>
</dbReference>
<gene>
    <name evidence="14" type="ORF">SAMN05421553_3600</name>
</gene>
<dbReference type="InterPro" id="IPR003661">
    <property type="entry name" value="HisK_dim/P_dom"/>
</dbReference>
<evidence type="ECO:0000259" key="10">
    <source>
        <dbReference type="PROSITE" id="PS50110"/>
    </source>
</evidence>
<keyword evidence="8" id="KW-0472">Membrane</keyword>
<dbReference type="GO" id="GO:0000155">
    <property type="term" value="F:phosphorelay sensor kinase activity"/>
    <property type="evidence" value="ECO:0007669"/>
    <property type="project" value="InterPro"/>
</dbReference>
<feature type="transmembrane region" description="Helical" evidence="8">
    <location>
        <begin position="28"/>
        <end position="48"/>
    </location>
</feature>
<keyword evidence="4" id="KW-0902">Two-component regulatory system</keyword>
<dbReference type="PANTHER" id="PTHR45339:SF3">
    <property type="entry name" value="HISTIDINE KINASE"/>
    <property type="match status" value="1"/>
</dbReference>
<evidence type="ECO:0000313" key="14">
    <source>
        <dbReference type="EMBL" id="SED90210.1"/>
    </source>
</evidence>
<dbReference type="EC" id="2.7.13.3" evidence="2"/>
<evidence type="ECO:0000256" key="8">
    <source>
        <dbReference type="SAM" id="Phobius"/>
    </source>
</evidence>
<dbReference type="InterPro" id="IPR005467">
    <property type="entry name" value="His_kinase_dom"/>
</dbReference>
<dbReference type="SUPFAM" id="SSF47384">
    <property type="entry name" value="Homodimeric domain of signal transducing histidine kinase"/>
    <property type="match status" value="1"/>
</dbReference>
<evidence type="ECO:0000256" key="7">
    <source>
        <dbReference type="SAM" id="Coils"/>
    </source>
</evidence>
<organism evidence="14 15">
    <name type="scientific">Pseudomonas anguilliseptica</name>
    <dbReference type="NCBI Taxonomy" id="53406"/>
    <lineage>
        <taxon>Bacteria</taxon>
        <taxon>Pseudomonadati</taxon>
        <taxon>Pseudomonadota</taxon>
        <taxon>Gammaproteobacteria</taxon>
        <taxon>Pseudomonadales</taxon>
        <taxon>Pseudomonadaceae</taxon>
        <taxon>Pseudomonas</taxon>
    </lineage>
</organism>
<evidence type="ECO:0000256" key="3">
    <source>
        <dbReference type="ARBA" id="ARBA00022553"/>
    </source>
</evidence>
<proteinExistence type="predicted"/>
<dbReference type="GO" id="GO:0005524">
    <property type="term" value="F:ATP binding"/>
    <property type="evidence" value="ECO:0007669"/>
    <property type="project" value="UniProtKB-KW"/>
</dbReference>
<feature type="domain" description="PAC" evidence="12">
    <location>
        <begin position="295"/>
        <end position="345"/>
    </location>
</feature>
<dbReference type="AlphaFoldDB" id="A0A1H5EGQ4"/>
<keyword evidence="7" id="KW-0175">Coiled coil</keyword>
<evidence type="ECO:0000256" key="2">
    <source>
        <dbReference type="ARBA" id="ARBA00012438"/>
    </source>
</evidence>
<dbReference type="Pfam" id="PF01627">
    <property type="entry name" value="Hpt"/>
    <property type="match status" value="1"/>
</dbReference>
<dbReference type="InterPro" id="IPR003594">
    <property type="entry name" value="HATPase_dom"/>
</dbReference>
<evidence type="ECO:0000256" key="4">
    <source>
        <dbReference type="ARBA" id="ARBA00023012"/>
    </source>
</evidence>
<feature type="coiled-coil region" evidence="7">
    <location>
        <begin position="71"/>
        <end position="98"/>
    </location>
</feature>
<dbReference type="GO" id="GO:0005886">
    <property type="term" value="C:plasma membrane"/>
    <property type="evidence" value="ECO:0007669"/>
    <property type="project" value="UniProtKB-SubCell"/>
</dbReference>
<dbReference type="STRING" id="53406.SAMN05421553_3600"/>
<dbReference type="Gene3D" id="1.10.287.130">
    <property type="match status" value="1"/>
</dbReference>
<dbReference type="SMART" id="SM00091">
    <property type="entry name" value="PAS"/>
    <property type="match status" value="2"/>
</dbReference>
<dbReference type="PROSITE" id="PS50112">
    <property type="entry name" value="PAS"/>
    <property type="match status" value="2"/>
</dbReference>
<dbReference type="CDD" id="cd17546">
    <property type="entry name" value="REC_hyHK_CKI1_RcsC-like"/>
    <property type="match status" value="1"/>
</dbReference>
<keyword evidence="3 6" id="KW-0597">Phosphoprotein</keyword>
<dbReference type="FunFam" id="3.30.565.10:FF:000010">
    <property type="entry name" value="Sensor histidine kinase RcsC"/>
    <property type="match status" value="1"/>
</dbReference>
<feature type="modified residue" description="4-aspartylphosphate" evidence="6">
    <location>
        <position position="746"/>
    </location>
</feature>
<dbReference type="PROSITE" id="PS50110">
    <property type="entry name" value="RESPONSE_REGULATORY"/>
    <property type="match status" value="1"/>
</dbReference>
<comment type="catalytic activity">
    <reaction evidence="1">
        <text>ATP + protein L-histidine = ADP + protein N-phospho-L-histidine.</text>
        <dbReference type="EC" id="2.7.13.3"/>
    </reaction>
</comment>
<feature type="domain" description="Histidine kinase" evidence="9">
    <location>
        <begin position="363"/>
        <end position="580"/>
    </location>
</feature>
<dbReference type="CDD" id="cd00082">
    <property type="entry name" value="HisKA"/>
    <property type="match status" value="1"/>
</dbReference>
<dbReference type="CDD" id="cd00130">
    <property type="entry name" value="PAS"/>
    <property type="match status" value="2"/>
</dbReference>
<evidence type="ECO:0000256" key="5">
    <source>
        <dbReference type="PROSITE-ProRule" id="PRU00110"/>
    </source>
</evidence>
<dbReference type="EMBL" id="FNSC01000001">
    <property type="protein sequence ID" value="SED90210.1"/>
    <property type="molecule type" value="Genomic_DNA"/>
</dbReference>
<protein>
    <recommendedName>
        <fullName evidence="2">histidine kinase</fullName>
        <ecNumber evidence="2">2.7.13.3</ecNumber>
    </recommendedName>
</protein>
<feature type="modified residue" description="Phosphohistidine" evidence="5">
    <location>
        <position position="887"/>
    </location>
</feature>
<dbReference type="InterPro" id="IPR036641">
    <property type="entry name" value="HPT_dom_sf"/>
</dbReference>
<dbReference type="SUPFAM" id="SSF52172">
    <property type="entry name" value="CheY-like"/>
    <property type="match status" value="1"/>
</dbReference>
<dbReference type="Pfam" id="PF13426">
    <property type="entry name" value="PAS_9"/>
    <property type="match status" value="1"/>
</dbReference>
<dbReference type="PANTHER" id="PTHR45339">
    <property type="entry name" value="HYBRID SIGNAL TRANSDUCTION HISTIDINE KINASE J"/>
    <property type="match status" value="1"/>
</dbReference>
<dbReference type="InterPro" id="IPR001789">
    <property type="entry name" value="Sig_transdc_resp-reg_receiver"/>
</dbReference>
<dbReference type="InterPro" id="IPR001610">
    <property type="entry name" value="PAC"/>
</dbReference>
<dbReference type="Pfam" id="PF02518">
    <property type="entry name" value="HATPase_c"/>
    <property type="match status" value="1"/>
</dbReference>
<dbReference type="Pfam" id="PF13188">
    <property type="entry name" value="PAS_8"/>
    <property type="match status" value="1"/>
</dbReference>
<evidence type="ECO:0000256" key="1">
    <source>
        <dbReference type="ARBA" id="ARBA00000085"/>
    </source>
</evidence>
<dbReference type="PROSITE" id="PS50894">
    <property type="entry name" value="HPT"/>
    <property type="match status" value="1"/>
</dbReference>
<dbReference type="Gene3D" id="3.40.50.2300">
    <property type="match status" value="1"/>
</dbReference>
<evidence type="ECO:0000256" key="6">
    <source>
        <dbReference type="PROSITE-ProRule" id="PRU00169"/>
    </source>
</evidence>
<keyword evidence="8" id="KW-1133">Transmembrane helix</keyword>
<dbReference type="InterPro" id="IPR000700">
    <property type="entry name" value="PAS-assoc_C"/>
</dbReference>
<dbReference type="PROSITE" id="PS50109">
    <property type="entry name" value="HIS_KIN"/>
    <property type="match status" value="1"/>
</dbReference>
<reference evidence="15" key="1">
    <citation type="submission" date="2016-10" db="EMBL/GenBank/DDBJ databases">
        <authorList>
            <person name="Varghese N."/>
            <person name="Submissions S."/>
        </authorList>
    </citation>
    <scope>NUCLEOTIDE SEQUENCE [LARGE SCALE GENOMIC DNA]</scope>
    <source>
        <strain evidence="15">DSM 12111</strain>
    </source>
</reference>
<keyword evidence="15" id="KW-1185">Reference proteome</keyword>
<dbReference type="Gene3D" id="1.20.120.160">
    <property type="entry name" value="HPT domain"/>
    <property type="match status" value="1"/>
</dbReference>
<dbReference type="SMART" id="SM00086">
    <property type="entry name" value="PAC"/>
    <property type="match status" value="2"/>
</dbReference>
<dbReference type="InterPro" id="IPR035965">
    <property type="entry name" value="PAS-like_dom_sf"/>
</dbReference>
<dbReference type="SUPFAM" id="SSF47226">
    <property type="entry name" value="Histidine-containing phosphotransfer domain, HPT domain"/>
    <property type="match status" value="1"/>
</dbReference>
<dbReference type="SUPFAM" id="SSF55874">
    <property type="entry name" value="ATPase domain of HSP90 chaperone/DNA topoisomerase II/histidine kinase"/>
    <property type="match status" value="1"/>
</dbReference>
<feature type="domain" description="PAS" evidence="11">
    <location>
        <begin position="95"/>
        <end position="139"/>
    </location>
</feature>
<dbReference type="InterPro" id="IPR008207">
    <property type="entry name" value="Sig_transdc_His_kin_Hpt_dom"/>
</dbReference>
<dbReference type="Pfam" id="PF00512">
    <property type="entry name" value="HisKA"/>
    <property type="match status" value="1"/>
</dbReference>
<accession>A0A1H5EGQ4</accession>
<dbReference type="PRINTS" id="PR00344">
    <property type="entry name" value="BCTRLSENSOR"/>
</dbReference>
<dbReference type="NCBIfam" id="TIGR00229">
    <property type="entry name" value="sensory_box"/>
    <property type="match status" value="2"/>
</dbReference>
<sequence length="945" mass="104140">MVILSLQLLGTLLVLVWAIFQQEQWWQWWQWLLLVVVGSLFGQLYLMVRRVTRVRAPLTTAPLLDVIKPDIAAGRAEIKHLAENLARSQKEKNLARERMQAIFETLQEGIVTLDCAGLILSANPAALRLFEADGAHFIGSRLWDWLQLDEVQQALLSNTQPLAFSLEQLVDGVRSSGERFPLSLHIDSIDLEGAEHYVATLSDVSDLLGVRDKLALSQAVKSSILASALDAIITVDDQGLIIEFNPAAEQTFGHTRSTVLGKEMADLIIPEALRAAHRRGMQHYLSTGEHKVLGQRVEVTGLHRDGHEFPIELAIAPIRLDQRTLFTAYVRDITDRRVAEAELQQAKSSAEAASRAKGDFLAVMSHELRTPLNAIIGSISLLSESSLALEQRKLLINAAQAGKAMLWLVNDILDFSKIEVGMLELEHYPFELAAVVEEVLFLLAPRAKDKSIDLSVVLDPKLPHKVKGDAGRIRQILINLVGNAIKFTEHGGVSIRLSVDEQAGIRVEVEDSGIGITQTVQEKLFSEFIQGDSAYSRKYGGTGLGLAICKRLTEMMNGCIGLKSRLGEGSCFWFTLPLEVETPAMALVNPELLPRRVLLQESNRMTAAALLMQMQHWQIEVERSVVPEQDHWLRWMDSDGSEHCLSLGINQQGQTAHIPTPVLPRLLAQALAGLSLDGQERIQSGAEQQPRPEQFGRILLAEDSLANQMVAEAMLQRAGYEVDSVANGAEAVQAVEAGKYDLVLMDLSMPEMDGITATQLLRQRGYDLPILAMTANVLKEDLDRCMQAGMNGYVTKPVVHHDLLNALRTWLADKSVHRVPKAPVLQRTEEAVETLWNEAILLQLQRDIGAAMPRMISLYIQEASKRSDAITAAISAQDMTVMCHESHALKSSSGTLGAVAIQNLALRLEMACIDSKLHEALALAQQLAPLLAATLEHLPAVARTS</sequence>
<dbReference type="Gene3D" id="3.30.565.10">
    <property type="entry name" value="Histidine kinase-like ATPase, C-terminal domain"/>
    <property type="match status" value="1"/>
</dbReference>
<dbReference type="Proteomes" id="UP000242849">
    <property type="component" value="Unassembled WGS sequence"/>
</dbReference>
<name>A0A1H5EGQ4_PSEAG</name>
<feature type="domain" description="HPt" evidence="13">
    <location>
        <begin position="848"/>
        <end position="945"/>
    </location>
</feature>
<dbReference type="InterPro" id="IPR036890">
    <property type="entry name" value="HATPase_C_sf"/>
</dbReference>
<dbReference type="SMART" id="SM00387">
    <property type="entry name" value="HATPase_c"/>
    <property type="match status" value="1"/>
</dbReference>
<evidence type="ECO:0000259" key="13">
    <source>
        <dbReference type="PROSITE" id="PS50894"/>
    </source>
</evidence>
<dbReference type="SMART" id="SM00448">
    <property type="entry name" value="REC"/>
    <property type="match status" value="1"/>
</dbReference>
<feature type="domain" description="Response regulatory" evidence="10">
    <location>
        <begin position="697"/>
        <end position="811"/>
    </location>
</feature>
<dbReference type="Pfam" id="PF00072">
    <property type="entry name" value="Response_reg"/>
    <property type="match status" value="1"/>
</dbReference>
<feature type="domain" description="PAS" evidence="11">
    <location>
        <begin position="217"/>
        <end position="288"/>
    </location>
</feature>
<dbReference type="InterPro" id="IPR036097">
    <property type="entry name" value="HisK_dim/P_sf"/>
</dbReference>
<dbReference type="PROSITE" id="PS50113">
    <property type="entry name" value="PAC"/>
    <property type="match status" value="1"/>
</dbReference>
<evidence type="ECO:0000313" key="15">
    <source>
        <dbReference type="Proteomes" id="UP000242849"/>
    </source>
</evidence>
<keyword evidence="8" id="KW-0812">Transmembrane</keyword>
<evidence type="ECO:0000259" key="12">
    <source>
        <dbReference type="PROSITE" id="PS50113"/>
    </source>
</evidence>
<dbReference type="InterPro" id="IPR011006">
    <property type="entry name" value="CheY-like_superfamily"/>
</dbReference>
<dbReference type="InterPro" id="IPR004358">
    <property type="entry name" value="Sig_transdc_His_kin-like_C"/>
</dbReference>
<evidence type="ECO:0000259" key="11">
    <source>
        <dbReference type="PROSITE" id="PS50112"/>
    </source>
</evidence>
<dbReference type="SUPFAM" id="SSF55785">
    <property type="entry name" value="PYP-like sensor domain (PAS domain)"/>
    <property type="match status" value="2"/>
</dbReference>